<feature type="binding site" evidence="12">
    <location>
        <position position="39"/>
    </location>
    <ligand>
        <name>[4Fe-4S] cluster</name>
        <dbReference type="ChEBI" id="CHEBI:49883"/>
        <label>1</label>
        <note>4Fe-4S-S-AdoMet</note>
    </ligand>
</feature>
<evidence type="ECO:0000256" key="10">
    <source>
        <dbReference type="ARBA" id="ARBA00023239"/>
    </source>
</evidence>
<dbReference type="PANTHER" id="PTHR22960:SF0">
    <property type="entry name" value="MOLYBDENUM COFACTOR BIOSYNTHESIS PROTEIN 1"/>
    <property type="match status" value="1"/>
</dbReference>
<feature type="binding site" evidence="12">
    <location>
        <position position="265"/>
    </location>
    <ligand>
        <name>[4Fe-4S] cluster</name>
        <dbReference type="ChEBI" id="CHEBI:49883"/>
        <label>2</label>
        <note>4Fe-4S-substrate</note>
    </ligand>
</feature>
<keyword evidence="2 12" id="KW-0004">4Fe-4S</keyword>
<keyword evidence="5 12" id="KW-0547">Nucleotide-binding</keyword>
<dbReference type="RefSeq" id="WP_330197263.1">
    <property type="nucleotide sequence ID" value="NZ_JAZDRO010000008.1"/>
</dbReference>
<dbReference type="InterPro" id="IPR058240">
    <property type="entry name" value="rSAM_sf"/>
</dbReference>
<dbReference type="InterPro" id="IPR013785">
    <property type="entry name" value="Aldolase_TIM"/>
</dbReference>
<feature type="binding site" evidence="12">
    <location>
        <position position="25"/>
    </location>
    <ligand>
        <name>GTP</name>
        <dbReference type="ChEBI" id="CHEBI:37565"/>
    </ligand>
</feature>
<comment type="pathway">
    <text evidence="12">Cofactor biosynthesis; molybdopterin biosynthesis.</text>
</comment>
<gene>
    <name evidence="12 14" type="primary">moaA</name>
    <name evidence="14" type="ORF">V0U35_13455</name>
</gene>
<protein>
    <recommendedName>
        <fullName evidence="1 12">GTP 3',8-cyclase</fullName>
        <ecNumber evidence="1 12">4.1.99.22</ecNumber>
    </recommendedName>
    <alternativeName>
        <fullName evidence="12">Molybdenum cofactor biosynthesis protein A</fullName>
    </alternativeName>
</protein>
<reference evidence="14 15" key="1">
    <citation type="submission" date="2024-01" db="EMBL/GenBank/DDBJ databases">
        <title>Hyphobacterium bacterium isolated from marine sediment.</title>
        <authorList>
            <person name="Zhao S."/>
        </authorList>
    </citation>
    <scope>NUCLEOTIDE SEQUENCE [LARGE SCALE GENOMIC DNA]</scope>
    <source>
        <strain evidence="14 15">Y60-23</strain>
    </source>
</reference>
<dbReference type="InterPro" id="IPR007197">
    <property type="entry name" value="rSAM"/>
</dbReference>
<dbReference type="PROSITE" id="PS01305">
    <property type="entry name" value="MOAA_NIFB_PQQE"/>
    <property type="match status" value="1"/>
</dbReference>
<evidence type="ECO:0000256" key="4">
    <source>
        <dbReference type="ARBA" id="ARBA00022723"/>
    </source>
</evidence>
<dbReference type="SUPFAM" id="SSF102114">
    <property type="entry name" value="Radical SAM enzymes"/>
    <property type="match status" value="1"/>
</dbReference>
<dbReference type="Pfam" id="PF06463">
    <property type="entry name" value="Mob_synth_C"/>
    <property type="match status" value="1"/>
</dbReference>
<feature type="binding site" evidence="12">
    <location>
        <position position="132"/>
    </location>
    <ligand>
        <name>S-adenosyl-L-methionine</name>
        <dbReference type="ChEBI" id="CHEBI:59789"/>
    </ligand>
</feature>
<accession>A0ABU7M2Q3</accession>
<evidence type="ECO:0000256" key="5">
    <source>
        <dbReference type="ARBA" id="ARBA00022741"/>
    </source>
</evidence>
<dbReference type="Gene3D" id="3.20.20.70">
    <property type="entry name" value="Aldolase class I"/>
    <property type="match status" value="1"/>
</dbReference>
<feature type="binding site" evidence="12">
    <location>
        <position position="38"/>
    </location>
    <ligand>
        <name>S-adenosyl-L-methionine</name>
        <dbReference type="ChEBI" id="CHEBI:59789"/>
    </ligand>
</feature>
<evidence type="ECO:0000256" key="11">
    <source>
        <dbReference type="ARBA" id="ARBA00048697"/>
    </source>
</evidence>
<dbReference type="SFLD" id="SFLDS00029">
    <property type="entry name" value="Radical_SAM"/>
    <property type="match status" value="1"/>
</dbReference>
<feature type="binding site" evidence="12">
    <location>
        <position position="36"/>
    </location>
    <ligand>
        <name>[4Fe-4S] cluster</name>
        <dbReference type="ChEBI" id="CHEBI:49883"/>
        <label>1</label>
        <note>4Fe-4S-S-AdoMet</note>
    </ligand>
</feature>
<dbReference type="EC" id="4.1.99.22" evidence="1 12"/>
<dbReference type="SMART" id="SM00729">
    <property type="entry name" value="Elp3"/>
    <property type="match status" value="1"/>
</dbReference>
<dbReference type="InterPro" id="IPR050105">
    <property type="entry name" value="MoCo_biosynth_MoaA/MoaC"/>
</dbReference>
<keyword evidence="10 12" id="KW-0456">Lyase</keyword>
<dbReference type="CDD" id="cd01335">
    <property type="entry name" value="Radical_SAM"/>
    <property type="match status" value="1"/>
</dbReference>
<dbReference type="SFLD" id="SFLDG01067">
    <property type="entry name" value="SPASM/twitch_domain_containing"/>
    <property type="match status" value="1"/>
</dbReference>
<sequence length="339" mass="36875">MDRGFEIGFKAPLVDTFGRQITYLRLSVTDRCDLRCVYCMKARPEFLPKADLLSLEELTTICDAFIARGVTKIRVTGGEPLVRRDVMTLIENLGARIGRAGLEEVCLSTNATQLPRFAQRLADAGVKRINVSLDTLDPGRFSDLTRGGKLTDTLAGIDAAQAAGLNVKINAVALTGANETEIPDMITWAHGRAMDLTLIEVMPMGEVEADRADQFLSLGVVRDQLAVRWTLTDLPDRTGGPARYVRVEETGGRVGFITPLTGNFCAGCNRVRVTCTGELFMCLGRDGKLDLREALRAGGRDAVDALLDRAMDLKPEAHDFRIERGASSGANRDMARTGG</sequence>
<keyword evidence="4 12" id="KW-0479">Metal-binding</keyword>
<dbReference type="PROSITE" id="PS51918">
    <property type="entry name" value="RADICAL_SAM"/>
    <property type="match status" value="1"/>
</dbReference>
<feature type="binding site" evidence="12">
    <location>
        <begin position="270"/>
        <end position="272"/>
    </location>
    <ligand>
        <name>GTP</name>
        <dbReference type="ChEBI" id="CHEBI:37565"/>
    </ligand>
</feature>
<feature type="binding site" evidence="12">
    <location>
        <position position="202"/>
    </location>
    <ligand>
        <name>S-adenosyl-L-methionine</name>
        <dbReference type="ChEBI" id="CHEBI:59789"/>
    </ligand>
</feature>
<dbReference type="SFLD" id="SFLDG01383">
    <property type="entry name" value="cyclic_pyranopterin_phosphate"/>
    <property type="match status" value="1"/>
</dbReference>
<evidence type="ECO:0000256" key="3">
    <source>
        <dbReference type="ARBA" id="ARBA00022691"/>
    </source>
</evidence>
<keyword evidence="3 12" id="KW-0949">S-adenosyl-L-methionine</keyword>
<dbReference type="SFLD" id="SFLDG01386">
    <property type="entry name" value="main_SPASM_domain-containing"/>
    <property type="match status" value="1"/>
</dbReference>
<feature type="domain" description="Radical SAM core" evidence="13">
    <location>
        <begin position="16"/>
        <end position="242"/>
    </location>
</feature>
<keyword evidence="6 12" id="KW-0408">Iron</keyword>
<evidence type="ECO:0000256" key="1">
    <source>
        <dbReference type="ARBA" id="ARBA00012167"/>
    </source>
</evidence>
<dbReference type="NCBIfam" id="TIGR02666">
    <property type="entry name" value="moaA"/>
    <property type="match status" value="1"/>
</dbReference>
<feature type="binding site" evidence="12">
    <location>
        <position position="168"/>
    </location>
    <ligand>
        <name>GTP</name>
        <dbReference type="ChEBI" id="CHEBI:37565"/>
    </ligand>
</feature>
<keyword evidence="15" id="KW-1185">Reference proteome</keyword>
<evidence type="ECO:0000313" key="14">
    <source>
        <dbReference type="EMBL" id="MEE2567685.1"/>
    </source>
</evidence>
<dbReference type="InterPro" id="IPR040064">
    <property type="entry name" value="MoaA-like"/>
</dbReference>
<evidence type="ECO:0000256" key="8">
    <source>
        <dbReference type="ARBA" id="ARBA00023134"/>
    </source>
</evidence>
<name>A0ABU7M2Q3_9PROT</name>
<comment type="catalytic activity">
    <reaction evidence="11 12">
        <text>GTP + AH2 + S-adenosyl-L-methionine = (8S)-3',8-cyclo-7,8-dihydroguanosine 5'-triphosphate + 5'-deoxyadenosine + L-methionine + A + H(+)</text>
        <dbReference type="Rhea" id="RHEA:49576"/>
        <dbReference type="ChEBI" id="CHEBI:13193"/>
        <dbReference type="ChEBI" id="CHEBI:15378"/>
        <dbReference type="ChEBI" id="CHEBI:17319"/>
        <dbReference type="ChEBI" id="CHEBI:17499"/>
        <dbReference type="ChEBI" id="CHEBI:37565"/>
        <dbReference type="ChEBI" id="CHEBI:57844"/>
        <dbReference type="ChEBI" id="CHEBI:59789"/>
        <dbReference type="ChEBI" id="CHEBI:131766"/>
        <dbReference type="EC" id="4.1.99.22"/>
    </reaction>
</comment>
<evidence type="ECO:0000256" key="9">
    <source>
        <dbReference type="ARBA" id="ARBA00023150"/>
    </source>
</evidence>
<keyword evidence="9 12" id="KW-0501">Molybdenum cofactor biosynthesis</keyword>
<feature type="binding site" evidence="12">
    <location>
        <position position="282"/>
    </location>
    <ligand>
        <name>[4Fe-4S] cluster</name>
        <dbReference type="ChEBI" id="CHEBI:49883"/>
        <label>2</label>
        <note>4Fe-4S-substrate</note>
    </ligand>
</feature>
<evidence type="ECO:0000256" key="2">
    <source>
        <dbReference type="ARBA" id="ARBA00022485"/>
    </source>
</evidence>
<feature type="binding site" evidence="12">
    <location>
        <position position="74"/>
    </location>
    <ligand>
        <name>GTP</name>
        <dbReference type="ChEBI" id="CHEBI:37565"/>
    </ligand>
</feature>
<evidence type="ECO:0000313" key="15">
    <source>
        <dbReference type="Proteomes" id="UP001310692"/>
    </source>
</evidence>
<dbReference type="EMBL" id="JAZDRO010000008">
    <property type="protein sequence ID" value="MEE2567685.1"/>
    <property type="molecule type" value="Genomic_DNA"/>
</dbReference>
<dbReference type="InterPro" id="IPR010505">
    <property type="entry name" value="MoaA_twitch"/>
</dbReference>
<feature type="binding site" evidence="12">
    <location>
        <position position="268"/>
    </location>
    <ligand>
        <name>[4Fe-4S] cluster</name>
        <dbReference type="ChEBI" id="CHEBI:49883"/>
        <label>2</label>
        <note>4Fe-4S-substrate</note>
    </ligand>
</feature>
<comment type="similarity">
    <text evidence="12">Belongs to the radical SAM superfamily. MoaA family.</text>
</comment>
<feature type="binding site" evidence="12">
    <location>
        <position position="78"/>
    </location>
    <ligand>
        <name>S-adenosyl-L-methionine</name>
        <dbReference type="ChEBI" id="CHEBI:59789"/>
    </ligand>
</feature>
<evidence type="ECO:0000256" key="6">
    <source>
        <dbReference type="ARBA" id="ARBA00023004"/>
    </source>
</evidence>
<proteinExistence type="inferred from homology"/>
<evidence type="ECO:0000259" key="13">
    <source>
        <dbReference type="PROSITE" id="PS51918"/>
    </source>
</evidence>
<dbReference type="PANTHER" id="PTHR22960">
    <property type="entry name" value="MOLYBDOPTERIN COFACTOR SYNTHESIS PROTEIN A"/>
    <property type="match status" value="1"/>
</dbReference>
<dbReference type="HAMAP" id="MF_01225_B">
    <property type="entry name" value="MoaA_B"/>
    <property type="match status" value="1"/>
</dbReference>
<dbReference type="CDD" id="cd21117">
    <property type="entry name" value="Twitch_MoaA"/>
    <property type="match status" value="1"/>
</dbReference>
<comment type="cofactor">
    <cofactor evidence="12">
        <name>[4Fe-4S] cluster</name>
        <dbReference type="ChEBI" id="CHEBI:49883"/>
    </cofactor>
    <text evidence="12">Binds 2 [4Fe-4S] clusters. Binds 1 [4Fe-4S] cluster coordinated with 3 cysteines and an exchangeable S-adenosyl-L-methionine and 1 [4Fe-4S] cluster coordinated with 3 cysteines and the GTP-derived substrate.</text>
</comment>
<dbReference type="InterPro" id="IPR013483">
    <property type="entry name" value="MoaA"/>
</dbReference>
<dbReference type="InterPro" id="IPR000385">
    <property type="entry name" value="MoaA_NifB_PqqE_Fe-S-bd_CS"/>
</dbReference>
<dbReference type="GO" id="GO:0061798">
    <property type="term" value="F:GTP 3',8'-cyclase activity"/>
    <property type="evidence" value="ECO:0007669"/>
    <property type="project" value="UniProtKB-EC"/>
</dbReference>
<comment type="caution">
    <text evidence="14">The sequence shown here is derived from an EMBL/GenBank/DDBJ whole genome shotgun (WGS) entry which is preliminary data.</text>
</comment>
<keyword evidence="8 12" id="KW-0342">GTP-binding</keyword>
<evidence type="ECO:0000256" key="7">
    <source>
        <dbReference type="ARBA" id="ARBA00023014"/>
    </source>
</evidence>
<comment type="subunit">
    <text evidence="12">Monomer and homodimer.</text>
</comment>
<comment type="function">
    <text evidence="12">Catalyzes the cyclization of GTP to (8S)-3',8-cyclo-7,8-dihydroguanosine 5'-triphosphate.</text>
</comment>
<dbReference type="Proteomes" id="UP001310692">
    <property type="component" value="Unassembled WGS sequence"/>
</dbReference>
<feature type="binding site" evidence="12">
    <location>
        <position position="108"/>
    </location>
    <ligand>
        <name>GTP</name>
        <dbReference type="ChEBI" id="CHEBI:37565"/>
    </ligand>
</feature>
<dbReference type="Pfam" id="PF04055">
    <property type="entry name" value="Radical_SAM"/>
    <property type="match status" value="1"/>
</dbReference>
<keyword evidence="7 12" id="KW-0411">Iron-sulfur</keyword>
<evidence type="ECO:0000256" key="12">
    <source>
        <dbReference type="HAMAP-Rule" id="MF_01225"/>
    </source>
</evidence>
<feature type="binding site" evidence="12">
    <location>
        <position position="32"/>
    </location>
    <ligand>
        <name>[4Fe-4S] cluster</name>
        <dbReference type="ChEBI" id="CHEBI:49883"/>
        <label>1</label>
        <note>4Fe-4S-S-AdoMet</note>
    </ligand>
</feature>
<dbReference type="InterPro" id="IPR006638">
    <property type="entry name" value="Elp3/MiaA/NifB-like_rSAM"/>
</dbReference>
<organism evidence="14 15">
    <name type="scientific">Hyphobacterium marinum</name>
    <dbReference type="NCBI Taxonomy" id="3116574"/>
    <lineage>
        <taxon>Bacteria</taxon>
        <taxon>Pseudomonadati</taxon>
        <taxon>Pseudomonadota</taxon>
        <taxon>Alphaproteobacteria</taxon>
        <taxon>Maricaulales</taxon>
        <taxon>Maricaulaceae</taxon>
        <taxon>Hyphobacterium</taxon>
    </lineage>
</organism>